<accession>A0A380CG06</accession>
<protein>
    <recommendedName>
        <fullName evidence="3">Four helix bundle protein</fullName>
    </recommendedName>
</protein>
<dbReference type="RefSeq" id="WP_115170531.1">
    <property type="nucleotide sequence ID" value="NZ_UGYW01000002.1"/>
</dbReference>
<name>A0A380CG06_SPHSI</name>
<evidence type="ECO:0008006" key="3">
    <source>
        <dbReference type="Google" id="ProtNLM"/>
    </source>
</evidence>
<sequence length="130" mass="15006">MEQEKTFERMKIIITQIGDCLGQEIDRDNPDEVLGKLQELASIQSTASYCLATAKQLHNSKIAQLLVSELYKGYTATDRKLIFLEVAKEEMFYLNLIDRYVANISHSIESLRSILSFKKHEIDQSRYQTT</sequence>
<evidence type="ECO:0000313" key="1">
    <source>
        <dbReference type="EMBL" id="SUJ18724.1"/>
    </source>
</evidence>
<dbReference type="EMBL" id="UGYW01000002">
    <property type="protein sequence ID" value="SUJ18724.1"/>
    <property type="molecule type" value="Genomic_DNA"/>
</dbReference>
<dbReference type="Proteomes" id="UP000254893">
    <property type="component" value="Unassembled WGS sequence"/>
</dbReference>
<evidence type="ECO:0000313" key="2">
    <source>
        <dbReference type="Proteomes" id="UP000254893"/>
    </source>
</evidence>
<organism evidence="1 2">
    <name type="scientific">Sphingobacterium spiritivorum</name>
    <name type="common">Flavobacterium spiritivorum</name>
    <dbReference type="NCBI Taxonomy" id="258"/>
    <lineage>
        <taxon>Bacteria</taxon>
        <taxon>Pseudomonadati</taxon>
        <taxon>Bacteroidota</taxon>
        <taxon>Sphingobacteriia</taxon>
        <taxon>Sphingobacteriales</taxon>
        <taxon>Sphingobacteriaceae</taxon>
        <taxon>Sphingobacterium</taxon>
    </lineage>
</organism>
<gene>
    <name evidence="1" type="ORF">NCTC11388_02793</name>
</gene>
<proteinExistence type="predicted"/>
<dbReference type="AlphaFoldDB" id="A0A380CG06"/>
<reference evidence="1 2" key="1">
    <citation type="submission" date="2018-06" db="EMBL/GenBank/DDBJ databases">
        <authorList>
            <consortium name="Pathogen Informatics"/>
            <person name="Doyle S."/>
        </authorList>
    </citation>
    <scope>NUCLEOTIDE SEQUENCE [LARGE SCALE GENOMIC DNA]</scope>
    <source>
        <strain evidence="1 2">NCTC11388</strain>
    </source>
</reference>